<gene>
    <name evidence="2" type="ORF">IP90_00017</name>
</gene>
<dbReference type="EMBL" id="VLKN01000001">
    <property type="protein sequence ID" value="TWI05761.1"/>
    <property type="molecule type" value="Genomic_DNA"/>
</dbReference>
<evidence type="ECO:0000256" key="1">
    <source>
        <dbReference type="SAM" id="MobiDB-lite"/>
    </source>
</evidence>
<keyword evidence="3" id="KW-1185">Reference proteome</keyword>
<protein>
    <submittedName>
        <fullName evidence="2">Uncharacterized protein</fullName>
    </submittedName>
</protein>
<comment type="caution">
    <text evidence="2">The sequence shown here is derived from an EMBL/GenBank/DDBJ whole genome shotgun (WGS) entry which is preliminary data.</text>
</comment>
<feature type="region of interest" description="Disordered" evidence="1">
    <location>
        <begin position="24"/>
        <end position="44"/>
    </location>
</feature>
<dbReference type="RefSeq" id="WP_144897452.1">
    <property type="nucleotide sequence ID" value="NZ_VLKN01000001.1"/>
</dbReference>
<dbReference type="OrthoDB" id="10018652at2"/>
<sequence length="286" mass="30589">MGSSDATAGNAMVGVIVAHPLSSRDSRALRQAQDERGGNPATLFCSSFRRKPESSDFDLAIGVAKRLPTFQVGFPPAVAVGSLSLEGSRESNQREGPSPIKANVALCSPRRFSDSPSWLGRKTAAIPGRRPPGLDATLADKGNGFTSTENGLIPARPRTRHEAAYCMDAACFFSRTADEKSRPEGRRTGRAPFSDRAMGEAVLPASHWLAHRRTPALLARAGLLPNANGESENPVGLPRSRIDVSGKALSFGYFSLGQQRKVTRRQAEALAVRKKQASIITTQVIA</sequence>
<proteinExistence type="predicted"/>
<dbReference type="Proteomes" id="UP000315167">
    <property type="component" value="Unassembled WGS sequence"/>
</dbReference>
<accession>A0A562LDN1</accession>
<organism evidence="2 3">
    <name type="scientific">Luteimonas cucumeris</name>
    <dbReference type="NCBI Taxonomy" id="985012"/>
    <lineage>
        <taxon>Bacteria</taxon>
        <taxon>Pseudomonadati</taxon>
        <taxon>Pseudomonadota</taxon>
        <taxon>Gammaproteobacteria</taxon>
        <taxon>Lysobacterales</taxon>
        <taxon>Lysobacteraceae</taxon>
        <taxon>Luteimonas</taxon>
    </lineage>
</organism>
<dbReference type="AlphaFoldDB" id="A0A562LDN1"/>
<feature type="compositionally biased region" description="Basic and acidic residues" evidence="1">
    <location>
        <begin position="24"/>
        <end position="37"/>
    </location>
</feature>
<evidence type="ECO:0000313" key="2">
    <source>
        <dbReference type="EMBL" id="TWI05761.1"/>
    </source>
</evidence>
<evidence type="ECO:0000313" key="3">
    <source>
        <dbReference type="Proteomes" id="UP000315167"/>
    </source>
</evidence>
<name>A0A562LDN1_9GAMM</name>
<reference evidence="2 3" key="1">
    <citation type="journal article" date="2015" name="Stand. Genomic Sci.">
        <title>Genomic Encyclopedia of Bacterial and Archaeal Type Strains, Phase III: the genomes of soil and plant-associated and newly described type strains.</title>
        <authorList>
            <person name="Whitman W.B."/>
            <person name="Woyke T."/>
            <person name="Klenk H.P."/>
            <person name="Zhou Y."/>
            <person name="Lilburn T.G."/>
            <person name="Beck B.J."/>
            <person name="De Vos P."/>
            <person name="Vandamme P."/>
            <person name="Eisen J.A."/>
            <person name="Garrity G."/>
            <person name="Hugenholtz P."/>
            <person name="Kyrpides N.C."/>
        </authorList>
    </citation>
    <scope>NUCLEOTIDE SEQUENCE [LARGE SCALE GENOMIC DNA]</scope>
    <source>
        <strain evidence="2 3">CGMCC 1.10821</strain>
    </source>
</reference>